<proteinExistence type="predicted"/>
<sequence length="198" mass="21927">MAYDDEHADILGGPILQIPDTGILGQWSQYSILFRASLILALGLLVSLISVRAWDIWKKNQELGYRKAMRRKHGIPDSDCRPFAVAYAAATRARAEREAQDRIQANNVTEKPPAINNQVPLADAHGLRRRAAESSVCNFFVFCCLDLIVIQLRSHMLINSLPQGVPFLALITSPTDLTLRTDIIPAFGMASFLSRASP</sequence>
<evidence type="ECO:0000313" key="3">
    <source>
        <dbReference type="Proteomes" id="UP001195769"/>
    </source>
</evidence>
<dbReference type="Proteomes" id="UP001195769">
    <property type="component" value="Unassembled WGS sequence"/>
</dbReference>
<dbReference type="GeneID" id="64665748"/>
<dbReference type="RefSeq" id="XP_041232475.1">
    <property type="nucleotide sequence ID" value="XM_041371450.1"/>
</dbReference>
<feature type="transmembrane region" description="Helical" evidence="1">
    <location>
        <begin position="32"/>
        <end position="51"/>
    </location>
</feature>
<dbReference type="EMBL" id="JABBWK010000003">
    <property type="protein sequence ID" value="KAG1906900.1"/>
    <property type="molecule type" value="Genomic_DNA"/>
</dbReference>
<protein>
    <submittedName>
        <fullName evidence="2">Uncharacterized protein</fullName>
    </submittedName>
</protein>
<keyword evidence="1" id="KW-0472">Membrane</keyword>
<comment type="caution">
    <text evidence="2">The sequence shown here is derived from an EMBL/GenBank/DDBJ whole genome shotgun (WGS) entry which is preliminary data.</text>
</comment>
<gene>
    <name evidence="2" type="ORF">F5891DRAFT_347250</name>
</gene>
<accession>A0AAD4HR05</accession>
<evidence type="ECO:0000313" key="2">
    <source>
        <dbReference type="EMBL" id="KAG1906900.1"/>
    </source>
</evidence>
<organism evidence="2 3">
    <name type="scientific">Suillus fuscotomentosus</name>
    <dbReference type="NCBI Taxonomy" id="1912939"/>
    <lineage>
        <taxon>Eukaryota</taxon>
        <taxon>Fungi</taxon>
        <taxon>Dikarya</taxon>
        <taxon>Basidiomycota</taxon>
        <taxon>Agaricomycotina</taxon>
        <taxon>Agaricomycetes</taxon>
        <taxon>Agaricomycetidae</taxon>
        <taxon>Boletales</taxon>
        <taxon>Suillineae</taxon>
        <taxon>Suillaceae</taxon>
        <taxon>Suillus</taxon>
    </lineage>
</organism>
<dbReference type="AlphaFoldDB" id="A0AAD4HR05"/>
<keyword evidence="1" id="KW-1133">Transmembrane helix</keyword>
<evidence type="ECO:0000256" key="1">
    <source>
        <dbReference type="SAM" id="Phobius"/>
    </source>
</evidence>
<reference evidence="2" key="1">
    <citation type="journal article" date="2020" name="New Phytol.">
        <title>Comparative genomics reveals dynamic genome evolution in host specialist ectomycorrhizal fungi.</title>
        <authorList>
            <person name="Lofgren L.A."/>
            <person name="Nguyen N.H."/>
            <person name="Vilgalys R."/>
            <person name="Ruytinx J."/>
            <person name="Liao H.L."/>
            <person name="Branco S."/>
            <person name="Kuo A."/>
            <person name="LaButti K."/>
            <person name="Lipzen A."/>
            <person name="Andreopoulos W."/>
            <person name="Pangilinan J."/>
            <person name="Riley R."/>
            <person name="Hundley H."/>
            <person name="Na H."/>
            <person name="Barry K."/>
            <person name="Grigoriev I.V."/>
            <person name="Stajich J.E."/>
            <person name="Kennedy P.G."/>
        </authorList>
    </citation>
    <scope>NUCLEOTIDE SEQUENCE</scope>
    <source>
        <strain evidence="2">FC203</strain>
    </source>
</reference>
<name>A0AAD4HR05_9AGAM</name>
<keyword evidence="3" id="KW-1185">Reference proteome</keyword>
<keyword evidence="1" id="KW-0812">Transmembrane</keyword>